<reference evidence="3" key="1">
    <citation type="journal article" date="2021" name="PeerJ">
        <title>Extensive microbial diversity within the chicken gut microbiome revealed by metagenomics and culture.</title>
        <authorList>
            <person name="Gilroy R."/>
            <person name="Ravi A."/>
            <person name="Getino M."/>
            <person name="Pursley I."/>
            <person name="Horton D.L."/>
            <person name="Alikhan N.F."/>
            <person name="Baker D."/>
            <person name="Gharbi K."/>
            <person name="Hall N."/>
            <person name="Watson M."/>
            <person name="Adriaenssens E.M."/>
            <person name="Foster-Nyarko E."/>
            <person name="Jarju S."/>
            <person name="Secka A."/>
            <person name="Antonio M."/>
            <person name="Oren A."/>
            <person name="Chaudhuri R.R."/>
            <person name="La Ragione R."/>
            <person name="Hildebrand F."/>
            <person name="Pallen M.J."/>
        </authorList>
    </citation>
    <scope>NUCLEOTIDE SEQUENCE</scope>
    <source>
        <strain evidence="3">CHK169-11906</strain>
    </source>
</reference>
<keyword evidence="3" id="KW-0378">Hydrolase</keyword>
<protein>
    <submittedName>
        <fullName evidence="3">Endonuclease/exonuclease/phosphatase family protein</fullName>
    </submittedName>
</protein>
<dbReference type="SUPFAM" id="SSF56219">
    <property type="entry name" value="DNase I-like"/>
    <property type="match status" value="1"/>
</dbReference>
<dbReference type="GO" id="GO:0004519">
    <property type="term" value="F:endonuclease activity"/>
    <property type="evidence" value="ECO:0007669"/>
    <property type="project" value="UniProtKB-KW"/>
</dbReference>
<feature type="chain" id="PRO_5039182505" evidence="1">
    <location>
        <begin position="21"/>
        <end position="344"/>
    </location>
</feature>
<proteinExistence type="predicted"/>
<dbReference type="PANTHER" id="PTHR42834:SF1">
    <property type="entry name" value="ENDONUCLEASE_EXONUCLEASE_PHOSPHATASE FAMILY PROTEIN (AFU_ORTHOLOGUE AFUA_3G09210)"/>
    <property type="match status" value="1"/>
</dbReference>
<reference evidence="3" key="2">
    <citation type="submission" date="2021-04" db="EMBL/GenBank/DDBJ databases">
        <authorList>
            <person name="Gilroy R."/>
        </authorList>
    </citation>
    <scope>NUCLEOTIDE SEQUENCE</scope>
    <source>
        <strain evidence="3">CHK169-11906</strain>
    </source>
</reference>
<evidence type="ECO:0000313" key="3">
    <source>
        <dbReference type="EMBL" id="HJA98251.1"/>
    </source>
</evidence>
<dbReference type="Pfam" id="PF19580">
    <property type="entry name" value="Exo_endo_phos_3"/>
    <property type="match status" value="1"/>
</dbReference>
<evidence type="ECO:0000313" key="4">
    <source>
        <dbReference type="Proteomes" id="UP000824259"/>
    </source>
</evidence>
<dbReference type="InterPro" id="IPR005135">
    <property type="entry name" value="Endo/exonuclease/phosphatase"/>
</dbReference>
<dbReference type="EMBL" id="DWYR01000005">
    <property type="protein sequence ID" value="HJA98251.1"/>
    <property type="molecule type" value="Genomic_DNA"/>
</dbReference>
<organism evidence="3 4">
    <name type="scientific">Candidatus Alistipes avicola</name>
    <dbReference type="NCBI Taxonomy" id="2838432"/>
    <lineage>
        <taxon>Bacteria</taxon>
        <taxon>Pseudomonadati</taxon>
        <taxon>Bacteroidota</taxon>
        <taxon>Bacteroidia</taxon>
        <taxon>Bacteroidales</taxon>
        <taxon>Rikenellaceae</taxon>
        <taxon>Alistipes</taxon>
    </lineage>
</organism>
<dbReference type="Proteomes" id="UP000824259">
    <property type="component" value="Unassembled WGS sequence"/>
</dbReference>
<keyword evidence="3" id="KW-0255">Endonuclease</keyword>
<dbReference type="InterPro" id="IPR036691">
    <property type="entry name" value="Endo/exonu/phosph_ase_sf"/>
</dbReference>
<gene>
    <name evidence="3" type="ORF">H9779_01450</name>
</gene>
<name>A0A9D2ICX4_9BACT</name>
<dbReference type="Gene3D" id="3.60.10.10">
    <property type="entry name" value="Endonuclease/exonuclease/phosphatase"/>
    <property type="match status" value="1"/>
</dbReference>
<feature type="domain" description="Endonuclease/exonuclease/phosphatase" evidence="2">
    <location>
        <begin position="26"/>
        <end position="344"/>
    </location>
</feature>
<dbReference type="AlphaFoldDB" id="A0A9D2ICX4"/>
<accession>A0A9D2ICX4</accession>
<comment type="caution">
    <text evidence="3">The sequence shown here is derived from an EMBL/GenBank/DDBJ whole genome shotgun (WGS) entry which is preliminary data.</text>
</comment>
<dbReference type="PANTHER" id="PTHR42834">
    <property type="entry name" value="ENDONUCLEASE/EXONUCLEASE/PHOSPHATASE FAMILY PROTEIN (AFU_ORTHOLOGUE AFUA_3G09210)"/>
    <property type="match status" value="1"/>
</dbReference>
<evidence type="ECO:0000259" key="2">
    <source>
        <dbReference type="Pfam" id="PF19580"/>
    </source>
</evidence>
<feature type="signal peptide" evidence="1">
    <location>
        <begin position="1"/>
        <end position="20"/>
    </location>
</feature>
<keyword evidence="3" id="KW-0540">Nuclease</keyword>
<keyword evidence="1" id="KW-0732">Signal</keyword>
<evidence type="ECO:0000256" key="1">
    <source>
        <dbReference type="SAM" id="SignalP"/>
    </source>
</evidence>
<sequence>MKKRLIFTIALLAVFAVCFAQKPFKVVFYNMENFFDTLKDPQTFDEEFTPEGPKKWNTAKYTKKLGNIERVLFDIAAIDKNYPAVIGVSEIENRAVLEDIVATKKLAPANYRIVHYDSPDARGVDVAFLYRPDIFKLEGSAPIRLHVPSLPDFRTRDIVTMWGTIDDEPFYFMVIHWPSRLGGKDASEFKRVAAGEQMRHIADSVLALNPATKIVAMGDFNDDPTDPSIAVAMGAKGKVKDLEPGDFFAPYAAMLRAGLGTLAYGDAWNIFDNIIVTENLVSGDPGELRILQAPNSKFYGNIFKRNYMIQKEGQFKGYPLRTFVGNNFQGGFSDHFPVYIYIGK</sequence>